<comment type="subunit">
    <text evidence="12">Homotetramer; dimer of dimers.</text>
</comment>
<evidence type="ECO:0000256" key="6">
    <source>
        <dbReference type="ARBA" id="ARBA00022605"/>
    </source>
</evidence>
<dbReference type="Gene3D" id="3.20.20.70">
    <property type="entry name" value="Aldolase class I"/>
    <property type="match status" value="1"/>
</dbReference>
<keyword evidence="17" id="KW-1185">Reference proteome</keyword>
<evidence type="ECO:0000256" key="8">
    <source>
        <dbReference type="ARBA" id="ARBA00023154"/>
    </source>
</evidence>
<dbReference type="Proteomes" id="UP000187085">
    <property type="component" value="Unassembled WGS sequence"/>
</dbReference>
<dbReference type="NCBIfam" id="TIGR00674">
    <property type="entry name" value="dapA"/>
    <property type="match status" value="1"/>
</dbReference>
<reference evidence="16 17" key="1">
    <citation type="submission" date="2016-12" db="EMBL/GenBank/DDBJ databases">
        <title>Draft genome of Tersicoccus phoenicis 1P05MA.</title>
        <authorList>
            <person name="Nakajima Y."/>
            <person name="Yoshizawa S."/>
            <person name="Nakamura K."/>
            <person name="Ogura Y."/>
            <person name="Hayashi T."/>
            <person name="Kogure K."/>
        </authorList>
    </citation>
    <scope>NUCLEOTIDE SEQUENCE [LARGE SCALE GENOMIC DNA]</scope>
    <source>
        <strain evidence="16 17">1p05MA</strain>
    </source>
</reference>
<sequence length="300" mass="31425">MPEPTVPFGRLLTAMVTPFTPDGEVDLDAAAALADRLVADGCDGLVVTGTTGETSTLTDEENLAMFRAVREAVGDRASIVAGTGTNDTAHSINLSRRAEELGVDGLLIVTPYYNKPSQGGVQAHFTAIADAVGLPIIAYDIPGRSAIPIAPETMLRLAEHPRIVGVKDAKADFAAATRVLAGSDLTYWSGDDGLTLPWMALGAVGVIGVTTHVATARFRKLVDAVVAGDLPTAQRIAYELEPVIRATMTRVQGAVATKQILTWQGVLTHPGVRLPLVSPSVEEAALIRADLAEAGWELSA</sequence>
<comment type="subcellular location">
    <subcellularLocation>
        <location evidence="12">Cytoplasm</location>
    </subcellularLocation>
</comment>
<dbReference type="InterPro" id="IPR005263">
    <property type="entry name" value="DapA"/>
</dbReference>
<name>A0A1R1L9L8_9MICC</name>
<dbReference type="SMART" id="SM01130">
    <property type="entry name" value="DHDPS"/>
    <property type="match status" value="1"/>
</dbReference>
<feature type="site" description="Part of a proton relay during catalysis" evidence="12">
    <location>
        <position position="113"/>
    </location>
</feature>
<feature type="binding site" evidence="12 15">
    <location>
        <position position="207"/>
    </location>
    <ligand>
        <name>pyruvate</name>
        <dbReference type="ChEBI" id="CHEBI:15361"/>
    </ligand>
</feature>
<dbReference type="PRINTS" id="PR00146">
    <property type="entry name" value="DHPICSNTHASE"/>
</dbReference>
<evidence type="ECO:0000256" key="9">
    <source>
        <dbReference type="ARBA" id="ARBA00023239"/>
    </source>
</evidence>
<evidence type="ECO:0000256" key="4">
    <source>
        <dbReference type="ARBA" id="ARBA00012086"/>
    </source>
</evidence>
<accession>A0A1R1L9L8</accession>
<feature type="active site" description="Proton donor/acceptor" evidence="12 14">
    <location>
        <position position="139"/>
    </location>
</feature>
<dbReference type="STRING" id="554083.BKD30_09625"/>
<dbReference type="GO" id="GO:0019877">
    <property type="term" value="P:diaminopimelate biosynthetic process"/>
    <property type="evidence" value="ECO:0007669"/>
    <property type="project" value="UniProtKB-UniRule"/>
</dbReference>
<evidence type="ECO:0000256" key="13">
    <source>
        <dbReference type="PIRNR" id="PIRNR001365"/>
    </source>
</evidence>
<evidence type="ECO:0000313" key="16">
    <source>
        <dbReference type="EMBL" id="OMH24218.1"/>
    </source>
</evidence>
<dbReference type="OrthoDB" id="9782828at2"/>
<proteinExistence type="inferred from homology"/>
<evidence type="ECO:0000256" key="2">
    <source>
        <dbReference type="ARBA" id="ARBA00005120"/>
    </source>
</evidence>
<evidence type="ECO:0000313" key="17">
    <source>
        <dbReference type="Proteomes" id="UP000187085"/>
    </source>
</evidence>
<feature type="site" description="Part of a proton relay during catalysis" evidence="12">
    <location>
        <position position="50"/>
    </location>
</feature>
<evidence type="ECO:0000256" key="15">
    <source>
        <dbReference type="PIRSR" id="PIRSR001365-2"/>
    </source>
</evidence>
<dbReference type="GO" id="GO:0005829">
    <property type="term" value="C:cytosol"/>
    <property type="evidence" value="ECO:0007669"/>
    <property type="project" value="TreeGrafter"/>
</dbReference>
<dbReference type="PIRSF" id="PIRSF001365">
    <property type="entry name" value="DHDPS"/>
    <property type="match status" value="1"/>
</dbReference>
<feature type="binding site" evidence="12 15">
    <location>
        <position position="51"/>
    </location>
    <ligand>
        <name>pyruvate</name>
        <dbReference type="ChEBI" id="CHEBI:15361"/>
    </ligand>
</feature>
<comment type="similarity">
    <text evidence="3 12 13">Belongs to the DapA family.</text>
</comment>
<dbReference type="UniPathway" id="UPA00034">
    <property type="reaction ID" value="UER00017"/>
</dbReference>
<organism evidence="16 17">
    <name type="scientific">Tersicoccus phoenicis</name>
    <dbReference type="NCBI Taxonomy" id="554083"/>
    <lineage>
        <taxon>Bacteria</taxon>
        <taxon>Bacillati</taxon>
        <taxon>Actinomycetota</taxon>
        <taxon>Actinomycetes</taxon>
        <taxon>Micrococcales</taxon>
        <taxon>Micrococcaceae</taxon>
        <taxon>Tersicoccus</taxon>
    </lineage>
</organism>
<evidence type="ECO:0000256" key="14">
    <source>
        <dbReference type="PIRSR" id="PIRSR001365-1"/>
    </source>
</evidence>
<dbReference type="HAMAP" id="MF_00418">
    <property type="entry name" value="DapA"/>
    <property type="match status" value="1"/>
</dbReference>
<evidence type="ECO:0000256" key="1">
    <source>
        <dbReference type="ARBA" id="ARBA00003294"/>
    </source>
</evidence>
<dbReference type="SUPFAM" id="SSF51569">
    <property type="entry name" value="Aldolase"/>
    <property type="match status" value="1"/>
</dbReference>
<comment type="catalytic activity">
    <reaction evidence="11 12">
        <text>L-aspartate 4-semialdehyde + pyruvate = (2S,4S)-4-hydroxy-2,3,4,5-tetrahydrodipicolinate + H2O + H(+)</text>
        <dbReference type="Rhea" id="RHEA:34171"/>
        <dbReference type="ChEBI" id="CHEBI:15361"/>
        <dbReference type="ChEBI" id="CHEBI:15377"/>
        <dbReference type="ChEBI" id="CHEBI:15378"/>
        <dbReference type="ChEBI" id="CHEBI:67139"/>
        <dbReference type="ChEBI" id="CHEBI:537519"/>
        <dbReference type="EC" id="4.3.3.7"/>
    </reaction>
</comment>
<dbReference type="AlphaFoldDB" id="A0A1R1L9L8"/>
<evidence type="ECO:0000256" key="12">
    <source>
        <dbReference type="HAMAP-Rule" id="MF_00418"/>
    </source>
</evidence>
<dbReference type="RefSeq" id="WP_076704268.1">
    <property type="nucleotide sequence ID" value="NZ_MRDE01000064.1"/>
</dbReference>
<gene>
    <name evidence="12" type="primary">dapA</name>
    <name evidence="16" type="ORF">BKD30_09625</name>
</gene>
<dbReference type="PROSITE" id="PS00666">
    <property type="entry name" value="DHDPS_2"/>
    <property type="match status" value="1"/>
</dbReference>
<keyword evidence="6 12" id="KW-0028">Amino-acid biosynthesis</keyword>
<dbReference type="CDD" id="cd00950">
    <property type="entry name" value="DHDPS"/>
    <property type="match status" value="1"/>
</dbReference>
<evidence type="ECO:0000256" key="5">
    <source>
        <dbReference type="ARBA" id="ARBA00022490"/>
    </source>
</evidence>
<keyword evidence="5 12" id="KW-0963">Cytoplasm</keyword>
<evidence type="ECO:0000256" key="7">
    <source>
        <dbReference type="ARBA" id="ARBA00022915"/>
    </source>
</evidence>
<dbReference type="PANTHER" id="PTHR12128">
    <property type="entry name" value="DIHYDRODIPICOLINATE SYNTHASE"/>
    <property type="match status" value="1"/>
</dbReference>
<comment type="pathway">
    <text evidence="2 12">Amino-acid biosynthesis; L-lysine biosynthesis via DAP pathway; (S)-tetrahydrodipicolinate from L-aspartate: step 3/4.</text>
</comment>
<keyword evidence="8 12" id="KW-0457">Lysine biosynthesis</keyword>
<dbReference type="GO" id="GO:0008840">
    <property type="term" value="F:4-hydroxy-tetrahydrodipicolinate synthase activity"/>
    <property type="evidence" value="ECO:0007669"/>
    <property type="project" value="UniProtKB-UniRule"/>
</dbReference>
<comment type="caution">
    <text evidence="16">The sequence shown here is derived from an EMBL/GenBank/DDBJ whole genome shotgun (WGS) entry which is preliminary data.</text>
</comment>
<dbReference type="GO" id="GO:0009089">
    <property type="term" value="P:lysine biosynthetic process via diaminopimelate"/>
    <property type="evidence" value="ECO:0007669"/>
    <property type="project" value="UniProtKB-UniRule"/>
</dbReference>
<comment type="caution">
    <text evidence="12">Was originally thought to be a dihydrodipicolinate synthase (DHDPS), catalyzing the condensation of (S)-aspartate-beta-semialdehyde [(S)-ASA] and pyruvate to dihydrodipicolinate (DHDP). However, it was shown in E.coli that the product of the enzymatic reaction is not dihydrodipicolinate but in fact (4S)-4-hydroxy-2,3,4,5-tetrahydro-(2S)-dipicolinic acid (HTPA), and that the consecutive dehydration reaction leading to DHDP is not spontaneous but catalyzed by DapB.</text>
</comment>
<evidence type="ECO:0000256" key="11">
    <source>
        <dbReference type="ARBA" id="ARBA00047836"/>
    </source>
</evidence>
<keyword evidence="9 12" id="KW-0456">Lyase</keyword>
<dbReference type="PANTHER" id="PTHR12128:SF66">
    <property type="entry name" value="4-HYDROXY-2-OXOGLUTARATE ALDOLASE, MITOCHONDRIAL"/>
    <property type="match status" value="1"/>
</dbReference>
<dbReference type="InterPro" id="IPR013785">
    <property type="entry name" value="Aldolase_TIM"/>
</dbReference>
<protein>
    <recommendedName>
        <fullName evidence="4 12">4-hydroxy-tetrahydrodipicolinate synthase</fullName>
        <shortName evidence="12">HTPA synthase</shortName>
        <ecNumber evidence="4 12">4.3.3.7</ecNumber>
    </recommendedName>
</protein>
<dbReference type="InterPro" id="IPR020625">
    <property type="entry name" value="Schiff_base-form_aldolases_AS"/>
</dbReference>
<feature type="active site" description="Schiff-base intermediate with substrate" evidence="12 14">
    <location>
        <position position="167"/>
    </location>
</feature>
<dbReference type="EMBL" id="MRDE01000064">
    <property type="protein sequence ID" value="OMH24218.1"/>
    <property type="molecule type" value="Genomic_DNA"/>
</dbReference>
<evidence type="ECO:0000256" key="10">
    <source>
        <dbReference type="ARBA" id="ARBA00023270"/>
    </source>
</evidence>
<dbReference type="InterPro" id="IPR002220">
    <property type="entry name" value="DapA-like"/>
</dbReference>
<keyword evidence="10 12" id="KW-0704">Schiff base</keyword>
<comment type="function">
    <text evidence="1 12">Catalyzes the condensation of (S)-aspartate-beta-semialdehyde [(S)-ASA] and pyruvate to 4-hydroxy-tetrahydrodipicolinate (HTPA).</text>
</comment>
<keyword evidence="7 12" id="KW-0220">Diaminopimelate biosynthesis</keyword>
<dbReference type="Pfam" id="PF00701">
    <property type="entry name" value="DHDPS"/>
    <property type="match status" value="1"/>
</dbReference>
<evidence type="ECO:0000256" key="3">
    <source>
        <dbReference type="ARBA" id="ARBA00007592"/>
    </source>
</evidence>
<dbReference type="EC" id="4.3.3.7" evidence="4 12"/>